<feature type="transmembrane region" description="Helical" evidence="6">
    <location>
        <begin position="320"/>
        <end position="343"/>
    </location>
</feature>
<evidence type="ECO:0000256" key="4">
    <source>
        <dbReference type="ARBA" id="ARBA00022989"/>
    </source>
</evidence>
<evidence type="ECO:0000256" key="2">
    <source>
        <dbReference type="ARBA" id="ARBA00022475"/>
    </source>
</evidence>
<gene>
    <name evidence="7" type="ORF">HF295_07790</name>
</gene>
<evidence type="ECO:0000256" key="6">
    <source>
        <dbReference type="SAM" id="Phobius"/>
    </source>
</evidence>
<dbReference type="PANTHER" id="PTHR47089:SF1">
    <property type="entry name" value="GUANOSINE ABC TRANSPORTER PERMEASE PROTEIN NUPP"/>
    <property type="match status" value="1"/>
</dbReference>
<keyword evidence="3 6" id="KW-0812">Transmembrane</keyword>
<dbReference type="GO" id="GO:0022857">
    <property type="term" value="F:transmembrane transporter activity"/>
    <property type="evidence" value="ECO:0007669"/>
    <property type="project" value="InterPro"/>
</dbReference>
<feature type="transmembrane region" description="Helical" evidence="6">
    <location>
        <begin position="355"/>
        <end position="377"/>
    </location>
</feature>
<dbReference type="InterPro" id="IPR001851">
    <property type="entry name" value="ABC_transp_permease"/>
</dbReference>
<feature type="transmembrane region" description="Helical" evidence="6">
    <location>
        <begin position="111"/>
        <end position="131"/>
    </location>
</feature>
<feature type="transmembrane region" description="Helical" evidence="6">
    <location>
        <begin position="168"/>
        <end position="187"/>
    </location>
</feature>
<keyword evidence="4 6" id="KW-1133">Transmembrane helix</keyword>
<dbReference type="AlphaFoldDB" id="A0A7L6N663"/>
<dbReference type="RefSeq" id="WP_312031605.1">
    <property type="nucleotide sequence ID" value="NZ_CP051151.1"/>
</dbReference>
<dbReference type="KEGG" id="tbk:HF295_07790"/>
<reference evidence="7 8" key="1">
    <citation type="submission" date="2020-04" db="EMBL/GenBank/DDBJ databases">
        <authorList>
            <person name="Zheng R.K."/>
            <person name="Sun C.M."/>
        </authorList>
    </citation>
    <scope>NUCLEOTIDE SEQUENCE [LARGE SCALE GENOMIC DNA]</scope>
    <source>
        <strain evidence="8">zrk29</strain>
    </source>
</reference>
<feature type="transmembrane region" description="Helical" evidence="6">
    <location>
        <begin position="275"/>
        <end position="300"/>
    </location>
</feature>
<comment type="subcellular location">
    <subcellularLocation>
        <location evidence="1">Cell membrane</location>
        <topology evidence="1">Multi-pass membrane protein</topology>
    </subcellularLocation>
</comment>
<evidence type="ECO:0000256" key="3">
    <source>
        <dbReference type="ARBA" id="ARBA00022692"/>
    </source>
</evidence>
<sequence>MNKTYENLVSFLKKAKDKTKVYYKKLRSNDSFNAITGAILAIFIGLLFGVILMVIINPDNAREGISRLFKGYLNDPRGGSIGFAKMLTSATPIIFTGLAVAFAFKTGLFNIGASGQYTVGLFAAALVGILGDKLNSFQWIVAVLAGMASGFIWGAIPGIFKAKYNVHEVITSIMFNYVAMYVVNGLLNSDYLKTKVINGTTNRTIAVDQNARTSYGFFDTMFPNSGLDISIFIALGTAILIYFILNKTVFGRELKSVGLNRDAAKYAGVNEKKSIILSMAISGMLAGLGGALFILGPSVYNLGNVYAVENVIAGAGFDGIPVALLASSNPIGVIFSTMFVAYIEIAGGPMQSVGFVKEIVDIIIAVILYFSAFALIMTQNLDKIGTIFKKVKFKKKKKDDINHLETKAGEN</sequence>
<organism evidence="7 8">
    <name type="scientific">Hujiaoplasma nucleasis</name>
    <dbReference type="NCBI Taxonomy" id="2725268"/>
    <lineage>
        <taxon>Bacteria</taxon>
        <taxon>Bacillati</taxon>
        <taxon>Mycoplasmatota</taxon>
        <taxon>Mollicutes</taxon>
        <taxon>Candidatus Izemoplasmatales</taxon>
        <taxon>Hujiaoplasmataceae</taxon>
        <taxon>Hujiaoplasma</taxon>
    </lineage>
</organism>
<feature type="transmembrane region" description="Helical" evidence="6">
    <location>
        <begin position="32"/>
        <end position="56"/>
    </location>
</feature>
<evidence type="ECO:0000256" key="5">
    <source>
        <dbReference type="ARBA" id="ARBA00023136"/>
    </source>
</evidence>
<feature type="transmembrane region" description="Helical" evidence="6">
    <location>
        <begin position="137"/>
        <end position="156"/>
    </location>
</feature>
<proteinExistence type="predicted"/>
<accession>A0A7L6N663</accession>
<dbReference type="GO" id="GO:0005886">
    <property type="term" value="C:plasma membrane"/>
    <property type="evidence" value="ECO:0007669"/>
    <property type="project" value="UniProtKB-SubCell"/>
</dbReference>
<keyword evidence="8" id="KW-1185">Reference proteome</keyword>
<dbReference type="CDD" id="cd06580">
    <property type="entry name" value="TM_PBP1_transp_TpRbsC_like"/>
    <property type="match status" value="1"/>
</dbReference>
<dbReference type="EMBL" id="CP051151">
    <property type="protein sequence ID" value="QLY40757.1"/>
    <property type="molecule type" value="Genomic_DNA"/>
</dbReference>
<evidence type="ECO:0000256" key="1">
    <source>
        <dbReference type="ARBA" id="ARBA00004651"/>
    </source>
</evidence>
<evidence type="ECO:0000313" key="7">
    <source>
        <dbReference type="EMBL" id="QLY40757.1"/>
    </source>
</evidence>
<dbReference type="PANTHER" id="PTHR47089">
    <property type="entry name" value="ABC TRANSPORTER, PERMEASE PROTEIN"/>
    <property type="match status" value="1"/>
</dbReference>
<keyword evidence="2" id="KW-1003">Cell membrane</keyword>
<feature type="transmembrane region" description="Helical" evidence="6">
    <location>
        <begin position="83"/>
        <end position="104"/>
    </location>
</feature>
<dbReference type="Proteomes" id="UP000512167">
    <property type="component" value="Chromosome"/>
</dbReference>
<keyword evidence="5 6" id="KW-0472">Membrane</keyword>
<name>A0A7L6N663_9MOLU</name>
<evidence type="ECO:0000313" key="8">
    <source>
        <dbReference type="Proteomes" id="UP000512167"/>
    </source>
</evidence>
<feature type="transmembrane region" description="Helical" evidence="6">
    <location>
        <begin position="227"/>
        <end position="245"/>
    </location>
</feature>
<dbReference type="Pfam" id="PF02653">
    <property type="entry name" value="BPD_transp_2"/>
    <property type="match status" value="1"/>
</dbReference>
<protein>
    <submittedName>
        <fullName evidence="7">ABC transporter permease</fullName>
    </submittedName>
</protein>